<reference evidence="2" key="1">
    <citation type="journal article" date="2020" name="Stud. Mycol.">
        <title>101 Dothideomycetes genomes: a test case for predicting lifestyles and emergence of pathogens.</title>
        <authorList>
            <person name="Haridas S."/>
            <person name="Albert R."/>
            <person name="Binder M."/>
            <person name="Bloem J."/>
            <person name="Labutti K."/>
            <person name="Salamov A."/>
            <person name="Andreopoulos B."/>
            <person name="Baker S."/>
            <person name="Barry K."/>
            <person name="Bills G."/>
            <person name="Bluhm B."/>
            <person name="Cannon C."/>
            <person name="Castanera R."/>
            <person name="Culley D."/>
            <person name="Daum C."/>
            <person name="Ezra D."/>
            <person name="Gonzalez J."/>
            <person name="Henrissat B."/>
            <person name="Kuo A."/>
            <person name="Liang C."/>
            <person name="Lipzen A."/>
            <person name="Lutzoni F."/>
            <person name="Magnuson J."/>
            <person name="Mondo S."/>
            <person name="Nolan M."/>
            <person name="Ohm R."/>
            <person name="Pangilinan J."/>
            <person name="Park H.-J."/>
            <person name="Ramirez L."/>
            <person name="Alfaro M."/>
            <person name="Sun H."/>
            <person name="Tritt A."/>
            <person name="Yoshinaga Y."/>
            <person name="Zwiers L.-H."/>
            <person name="Turgeon B."/>
            <person name="Goodwin S."/>
            <person name="Spatafora J."/>
            <person name="Crous P."/>
            <person name="Grigoriev I."/>
        </authorList>
    </citation>
    <scope>NUCLEOTIDE SEQUENCE</scope>
    <source>
        <strain evidence="2">CBS 113979</strain>
    </source>
</reference>
<proteinExistence type="predicted"/>
<accession>A0A6G1GYR2</accession>
<feature type="compositionally biased region" description="Low complexity" evidence="1">
    <location>
        <begin position="73"/>
        <end position="93"/>
    </location>
</feature>
<feature type="compositionally biased region" description="Polar residues" evidence="1">
    <location>
        <begin position="43"/>
        <end position="72"/>
    </location>
</feature>
<dbReference type="EMBL" id="ML977159">
    <property type="protein sequence ID" value="KAF1985954.1"/>
    <property type="molecule type" value="Genomic_DNA"/>
</dbReference>
<dbReference type="Proteomes" id="UP000800041">
    <property type="component" value="Unassembled WGS sequence"/>
</dbReference>
<keyword evidence="3" id="KW-1185">Reference proteome</keyword>
<evidence type="ECO:0000313" key="3">
    <source>
        <dbReference type="Proteomes" id="UP000800041"/>
    </source>
</evidence>
<sequence length="135" mass="14718">MSMPELDLWAKNRRLPLTPSTVTPPSLSAQTCSSKHPYGMGSTRATQMLNRVASTPSGQSSRHETPNTSPNLSPASSRTASQSSASSRPSSTRHWSMSQSHGGYVSFPDFEVFQSYSDSHVSRGSDRPRDRSRST</sequence>
<name>A0A6G1GYR2_9PEZI</name>
<evidence type="ECO:0000256" key="1">
    <source>
        <dbReference type="SAM" id="MobiDB-lite"/>
    </source>
</evidence>
<protein>
    <submittedName>
        <fullName evidence="2">Uncharacterized protein</fullName>
    </submittedName>
</protein>
<feature type="compositionally biased region" description="Low complexity" evidence="1">
    <location>
        <begin position="15"/>
        <end position="28"/>
    </location>
</feature>
<evidence type="ECO:0000313" key="2">
    <source>
        <dbReference type="EMBL" id="KAF1985954.1"/>
    </source>
</evidence>
<dbReference type="AlphaFoldDB" id="A0A6G1GYR2"/>
<gene>
    <name evidence="2" type="ORF">K402DRAFT_421540</name>
</gene>
<organism evidence="2 3">
    <name type="scientific">Aulographum hederae CBS 113979</name>
    <dbReference type="NCBI Taxonomy" id="1176131"/>
    <lineage>
        <taxon>Eukaryota</taxon>
        <taxon>Fungi</taxon>
        <taxon>Dikarya</taxon>
        <taxon>Ascomycota</taxon>
        <taxon>Pezizomycotina</taxon>
        <taxon>Dothideomycetes</taxon>
        <taxon>Pleosporomycetidae</taxon>
        <taxon>Aulographales</taxon>
        <taxon>Aulographaceae</taxon>
    </lineage>
</organism>
<feature type="region of interest" description="Disordered" evidence="1">
    <location>
        <begin position="1"/>
        <end position="101"/>
    </location>
</feature>